<name>A0ABP8WUS4_9ACTN</name>
<evidence type="ECO:0000259" key="6">
    <source>
        <dbReference type="Pfam" id="PF03372"/>
    </source>
</evidence>
<dbReference type="SUPFAM" id="SSF50985">
    <property type="entry name" value="RCC1/BLIP-II"/>
    <property type="match status" value="2"/>
</dbReference>
<dbReference type="EMBL" id="BAABKM010000002">
    <property type="protein sequence ID" value="GAA4695904.1"/>
    <property type="molecule type" value="Genomic_DNA"/>
</dbReference>
<gene>
    <name evidence="8" type="ORF">GCM10023349_09080</name>
</gene>
<dbReference type="PANTHER" id="PTHR45982:SF1">
    <property type="entry name" value="REGULATOR OF CHROMOSOME CONDENSATION"/>
    <property type="match status" value="1"/>
</dbReference>
<feature type="signal peptide" evidence="5">
    <location>
        <begin position="1"/>
        <end position="26"/>
    </location>
</feature>
<dbReference type="PRINTS" id="PR00633">
    <property type="entry name" value="RCCNDNSATION"/>
</dbReference>
<keyword evidence="3" id="KW-0378">Hydrolase</keyword>
<evidence type="ECO:0008006" key="10">
    <source>
        <dbReference type="Google" id="ProtNLM"/>
    </source>
</evidence>
<dbReference type="Gene3D" id="3.60.10.10">
    <property type="entry name" value="Endonuclease/exonuclease/phosphatase"/>
    <property type="match status" value="1"/>
</dbReference>
<dbReference type="InterPro" id="IPR000408">
    <property type="entry name" value="Reg_chr_condens"/>
</dbReference>
<proteinExistence type="predicted"/>
<dbReference type="PANTHER" id="PTHR45982">
    <property type="entry name" value="REGULATOR OF CHROMOSOME CONDENSATION"/>
    <property type="match status" value="1"/>
</dbReference>
<evidence type="ECO:0000256" key="1">
    <source>
        <dbReference type="ARBA" id="ARBA00022658"/>
    </source>
</evidence>
<evidence type="ECO:0000256" key="2">
    <source>
        <dbReference type="ARBA" id="ARBA00022737"/>
    </source>
</evidence>
<organism evidence="8 9">
    <name type="scientific">Nocardioides conyzicola</name>
    <dbReference type="NCBI Taxonomy" id="1651781"/>
    <lineage>
        <taxon>Bacteria</taxon>
        <taxon>Bacillati</taxon>
        <taxon>Actinomycetota</taxon>
        <taxon>Actinomycetes</taxon>
        <taxon>Propionibacteriales</taxon>
        <taxon>Nocardioidaceae</taxon>
        <taxon>Nocardioides</taxon>
    </lineage>
</organism>
<evidence type="ECO:0000256" key="5">
    <source>
        <dbReference type="SAM" id="SignalP"/>
    </source>
</evidence>
<evidence type="ECO:0000256" key="3">
    <source>
        <dbReference type="ARBA" id="ARBA00022801"/>
    </source>
</evidence>
<dbReference type="SUPFAM" id="SSF53474">
    <property type="entry name" value="alpha/beta-Hydrolases"/>
    <property type="match status" value="1"/>
</dbReference>
<dbReference type="Gene3D" id="3.40.50.1820">
    <property type="entry name" value="alpha/beta hydrolase"/>
    <property type="match status" value="1"/>
</dbReference>
<dbReference type="Pfam" id="PF25390">
    <property type="entry name" value="WD40_RLD"/>
    <property type="match status" value="1"/>
</dbReference>
<dbReference type="Pfam" id="PF13540">
    <property type="entry name" value="RCC1_2"/>
    <property type="match status" value="1"/>
</dbReference>
<sequence>MGARRQLGQVGAAPLLALTLTASLLAVTSASDPTDAEAAASSSAASSARRSACADVLVVGVDGNGQRRAKGATFGPAVERFAAAYVRKLSGGRSVQQKRVVLHTPKLGALTSQHRQARTAVASIRRPALRQWLAPVKPGTAKLVQTLDAAAAACPEQQFVLVGYAQGARIVHSALTKVRQRPYGARISAGVLISDPAQRRGIEARLGRHVDAPPRSTSTYGVWNVCLAGDLVCAPGRASLRYATAQARRYDHSLPATTKARDAALDRARRWPVPKPALRVQAALVGEPLRLPLRADVTPASLGGVRWTTTDTLPPGLTLSPTGELSGTPTSSGQWTVRYTVVGTTPATTTHTGQVVLSVSDGATSVSAGGQDSCATDGGGHASCWGANQFGQLGDGTTTGRSTPAPVKGTGWGSISTSGATTCAVKTNGTLWCWGLNNFGQLGIGKSGIQSKPQRVAPGQVWDQVTTSWFNTCAITTAGALYCWGQNLRGAVGIGTTSRMVETPRLVGSAGDGWTDVSTGGWHTCAVRGDRTTWCWGQNSFGQVGNSTAAVQPTPARVGSDAGWMQVSTSWGHSCAVTTSGGLACWGLNKDGQIGDGSRTEAWAPHAVAPAQIWTAVSAGDSSTCALDDTGATWCWGGNRYRQLGTGAAGASLIPVRAAAVPTLTTLTTGWMHGCGLAGSVPTCWGSNETGQLGANAVPARRAAVSSADAAREQAVLRSGAAALRLSTDAQVQREIGDRPAVSAAARKKKKSLTTKVMTFNLLGSQHTGATGDRPDWAPGRIRSEWASSLIDARNGSLVGVQEIQPDQVASLATATDGKYTIWPGTSLGYAGAPQSVMWRTSEWKAVWKDTITIPFMRNQPRPQPVVRLRNLSSGQELYWINAHFSPGKMEDDRRKATALIIKTIKKLQKDGLPILLTGDFNDHKRVFCQVTAKTRLRAALGGSTDPTCKPPAGRRVDWIFGSDGAFGKVGISQGAQVRRTTDHAVQDVSFTVQ</sequence>
<keyword evidence="1" id="KW-0344">Guanine-nucleotide releasing factor</keyword>
<feature type="compositionally biased region" description="Polar residues" evidence="4">
    <location>
        <begin position="323"/>
        <end position="332"/>
    </location>
</feature>
<keyword evidence="5" id="KW-0732">Signal</keyword>
<dbReference type="Pfam" id="PF03372">
    <property type="entry name" value="Exo_endo_phos"/>
    <property type="match status" value="1"/>
</dbReference>
<dbReference type="InterPro" id="IPR058923">
    <property type="entry name" value="RCC1-like_dom"/>
</dbReference>
<comment type="caution">
    <text evidence="8">The sequence shown here is derived from an EMBL/GenBank/DDBJ whole genome shotgun (WGS) entry which is preliminary data.</text>
</comment>
<feature type="domain" description="RCC1-like" evidence="7">
    <location>
        <begin position="361"/>
        <end position="608"/>
    </location>
</feature>
<dbReference type="Proteomes" id="UP001499974">
    <property type="component" value="Unassembled WGS sequence"/>
</dbReference>
<dbReference type="Pfam" id="PF05345">
    <property type="entry name" value="He_PIG"/>
    <property type="match status" value="1"/>
</dbReference>
<dbReference type="InterPro" id="IPR029058">
    <property type="entry name" value="AB_hydrolase_fold"/>
</dbReference>
<feature type="domain" description="Endonuclease/exonuclease/phosphatase" evidence="6">
    <location>
        <begin position="758"/>
        <end position="972"/>
    </location>
</feature>
<accession>A0ABP8WUS4</accession>
<dbReference type="Pfam" id="PF01083">
    <property type="entry name" value="Cutinase"/>
    <property type="match status" value="1"/>
</dbReference>
<dbReference type="InterPro" id="IPR036691">
    <property type="entry name" value="Endo/exonu/phosph_ase_sf"/>
</dbReference>
<evidence type="ECO:0000259" key="7">
    <source>
        <dbReference type="Pfam" id="PF25390"/>
    </source>
</evidence>
<reference evidence="9" key="1">
    <citation type="journal article" date="2019" name="Int. J. Syst. Evol. Microbiol.">
        <title>The Global Catalogue of Microorganisms (GCM) 10K type strain sequencing project: providing services to taxonomists for standard genome sequencing and annotation.</title>
        <authorList>
            <consortium name="The Broad Institute Genomics Platform"/>
            <consortium name="The Broad Institute Genome Sequencing Center for Infectious Disease"/>
            <person name="Wu L."/>
            <person name="Ma J."/>
        </authorList>
    </citation>
    <scope>NUCLEOTIDE SEQUENCE [LARGE SCALE GENOMIC DNA]</scope>
    <source>
        <strain evidence="9">JCM 18531</strain>
    </source>
</reference>
<dbReference type="InterPro" id="IPR005135">
    <property type="entry name" value="Endo/exonuclease/phosphatase"/>
</dbReference>
<dbReference type="InterPro" id="IPR000675">
    <property type="entry name" value="Cutinase/axe"/>
</dbReference>
<feature type="chain" id="PRO_5046296988" description="Cutinase family protein" evidence="5">
    <location>
        <begin position="27"/>
        <end position="994"/>
    </location>
</feature>
<feature type="compositionally biased region" description="Low complexity" evidence="4">
    <location>
        <begin position="308"/>
        <end position="322"/>
    </location>
</feature>
<evidence type="ECO:0000313" key="9">
    <source>
        <dbReference type="Proteomes" id="UP001499974"/>
    </source>
</evidence>
<protein>
    <recommendedName>
        <fullName evidence="10">Cutinase family protein</fullName>
    </recommendedName>
</protein>
<keyword evidence="9" id="KW-1185">Reference proteome</keyword>
<dbReference type="Gene3D" id="2.130.10.30">
    <property type="entry name" value="Regulator of chromosome condensation 1/beta-lactamase-inhibitor protein II"/>
    <property type="match status" value="2"/>
</dbReference>
<evidence type="ECO:0000313" key="8">
    <source>
        <dbReference type="EMBL" id="GAA4695904.1"/>
    </source>
</evidence>
<keyword evidence="2" id="KW-0677">Repeat</keyword>
<dbReference type="SUPFAM" id="SSF56219">
    <property type="entry name" value="DNase I-like"/>
    <property type="match status" value="1"/>
</dbReference>
<feature type="region of interest" description="Disordered" evidence="4">
    <location>
        <begin position="306"/>
        <end position="332"/>
    </location>
</feature>
<evidence type="ECO:0000256" key="4">
    <source>
        <dbReference type="SAM" id="MobiDB-lite"/>
    </source>
</evidence>
<dbReference type="InterPro" id="IPR009091">
    <property type="entry name" value="RCC1/BLIP-II"/>
</dbReference>
<dbReference type="InterPro" id="IPR051553">
    <property type="entry name" value="Ran_GTPase-activating"/>
</dbReference>
<dbReference type="SMART" id="SM01110">
    <property type="entry name" value="Cutinase"/>
    <property type="match status" value="1"/>
</dbReference>
<dbReference type="PROSITE" id="PS50012">
    <property type="entry name" value="RCC1_3"/>
    <property type="match status" value="5"/>
</dbReference>